<dbReference type="FunFam" id="1.10.3470.10:FF:000001">
    <property type="entry name" value="Vitamin B12 ABC transporter permease BtuC"/>
    <property type="match status" value="1"/>
</dbReference>
<dbReference type="PANTHER" id="PTHR30472:SF25">
    <property type="entry name" value="ABC TRANSPORTER PERMEASE PROTEIN MJ0876-RELATED"/>
    <property type="match status" value="1"/>
</dbReference>
<feature type="transmembrane region" description="Helical" evidence="8">
    <location>
        <begin position="148"/>
        <end position="166"/>
    </location>
</feature>
<feature type="transmembrane region" description="Helical" evidence="8">
    <location>
        <begin position="305"/>
        <end position="330"/>
    </location>
</feature>
<protein>
    <submittedName>
        <fullName evidence="9">Iron complex transport system permease protein</fullName>
    </submittedName>
</protein>
<comment type="caution">
    <text evidence="9">The sequence shown here is derived from an EMBL/GenBank/DDBJ whole genome shotgun (WGS) entry which is preliminary data.</text>
</comment>
<dbReference type="GO" id="GO:0033214">
    <property type="term" value="P:siderophore-iron import into cell"/>
    <property type="evidence" value="ECO:0007669"/>
    <property type="project" value="TreeGrafter"/>
</dbReference>
<keyword evidence="4" id="KW-1003">Cell membrane</keyword>
<dbReference type="EMBL" id="JACCFS010000001">
    <property type="protein sequence ID" value="NYJ34098.1"/>
    <property type="molecule type" value="Genomic_DNA"/>
</dbReference>
<dbReference type="InterPro" id="IPR000522">
    <property type="entry name" value="ABC_transptr_permease_BtuC"/>
</dbReference>
<dbReference type="PANTHER" id="PTHR30472">
    <property type="entry name" value="FERRIC ENTEROBACTIN TRANSPORT SYSTEM PERMEASE PROTEIN"/>
    <property type="match status" value="1"/>
</dbReference>
<gene>
    <name evidence="9" type="ORF">HNR10_001979</name>
</gene>
<evidence type="ECO:0000256" key="5">
    <source>
        <dbReference type="ARBA" id="ARBA00022692"/>
    </source>
</evidence>
<keyword evidence="7 8" id="KW-0472">Membrane</keyword>
<evidence type="ECO:0000256" key="3">
    <source>
        <dbReference type="ARBA" id="ARBA00022448"/>
    </source>
</evidence>
<dbReference type="Gene3D" id="1.10.3470.10">
    <property type="entry name" value="ABC transporter involved in vitamin B12 uptake, BtuC"/>
    <property type="match status" value="1"/>
</dbReference>
<evidence type="ECO:0000256" key="4">
    <source>
        <dbReference type="ARBA" id="ARBA00022475"/>
    </source>
</evidence>
<evidence type="ECO:0000256" key="2">
    <source>
        <dbReference type="ARBA" id="ARBA00007935"/>
    </source>
</evidence>
<feature type="transmembrane region" description="Helical" evidence="8">
    <location>
        <begin position="86"/>
        <end position="106"/>
    </location>
</feature>
<evidence type="ECO:0000256" key="8">
    <source>
        <dbReference type="SAM" id="Phobius"/>
    </source>
</evidence>
<keyword evidence="3" id="KW-0813">Transport</keyword>
<dbReference type="CDD" id="cd06550">
    <property type="entry name" value="TM_ABC_iron-siderophores_like"/>
    <property type="match status" value="1"/>
</dbReference>
<comment type="similarity">
    <text evidence="2">Belongs to the binding-protein-dependent transport system permease family. FecCD subfamily.</text>
</comment>
<sequence>MGDRRTSHAGWGRPQRAPSARTLLPVGWLVGGAALLVAAGLLGVSAGAADISATDILRHLLSHLPFSGVESPLDERQVALLVALRLPRVVMGAIVGALLATAGGAYQGVFRNALADPFLLGAAAGAGLGATLVMVFGQELTDTPRAAVPFAAFVGALVGVAAAYLLGSTAGGGGTASLVLAGVAVSSFLSAAQTLVQQMGVDQLQRVYSWLLGGLGRGGWDDVRLVWPYALVSLVVLLACGYLLDMLALGDDKALSLGLNPGVVRIIVISAASLATAAAVAVSGLIGFVGIVVPHVVRRLVGANYRAILPVTVLFGGAFLVLVDIVARTVVAPAELPIGVVTAFLGAPFFLLILRTTRHRTT</sequence>
<dbReference type="GO" id="GO:0022857">
    <property type="term" value="F:transmembrane transporter activity"/>
    <property type="evidence" value="ECO:0007669"/>
    <property type="project" value="InterPro"/>
</dbReference>
<keyword evidence="10" id="KW-1185">Reference proteome</keyword>
<feature type="transmembrane region" description="Helical" evidence="8">
    <location>
        <begin position="264"/>
        <end position="293"/>
    </location>
</feature>
<feature type="transmembrane region" description="Helical" evidence="8">
    <location>
        <begin position="336"/>
        <end position="354"/>
    </location>
</feature>
<name>A0A7Z0J9E4_9ACTN</name>
<organism evidence="9 10">
    <name type="scientific">Nocardiopsis aegyptia</name>
    <dbReference type="NCBI Taxonomy" id="220378"/>
    <lineage>
        <taxon>Bacteria</taxon>
        <taxon>Bacillati</taxon>
        <taxon>Actinomycetota</taxon>
        <taxon>Actinomycetes</taxon>
        <taxon>Streptosporangiales</taxon>
        <taxon>Nocardiopsidaceae</taxon>
        <taxon>Nocardiopsis</taxon>
    </lineage>
</organism>
<feature type="transmembrane region" description="Helical" evidence="8">
    <location>
        <begin position="225"/>
        <end position="244"/>
    </location>
</feature>
<keyword evidence="5 8" id="KW-0812">Transmembrane</keyword>
<evidence type="ECO:0000256" key="6">
    <source>
        <dbReference type="ARBA" id="ARBA00022989"/>
    </source>
</evidence>
<dbReference type="AlphaFoldDB" id="A0A7Z0J9E4"/>
<proteinExistence type="inferred from homology"/>
<evidence type="ECO:0000256" key="1">
    <source>
        <dbReference type="ARBA" id="ARBA00004651"/>
    </source>
</evidence>
<dbReference type="Pfam" id="PF01032">
    <property type="entry name" value="FecCD"/>
    <property type="match status" value="1"/>
</dbReference>
<evidence type="ECO:0000313" key="9">
    <source>
        <dbReference type="EMBL" id="NYJ34098.1"/>
    </source>
</evidence>
<accession>A0A7Z0J9E4</accession>
<dbReference type="SUPFAM" id="SSF81345">
    <property type="entry name" value="ABC transporter involved in vitamin B12 uptake, BtuC"/>
    <property type="match status" value="1"/>
</dbReference>
<feature type="transmembrane region" description="Helical" evidence="8">
    <location>
        <begin position="118"/>
        <end position="136"/>
    </location>
</feature>
<evidence type="ECO:0000313" key="10">
    <source>
        <dbReference type="Proteomes" id="UP000572051"/>
    </source>
</evidence>
<evidence type="ECO:0000256" key="7">
    <source>
        <dbReference type="ARBA" id="ARBA00023136"/>
    </source>
</evidence>
<keyword evidence="6 8" id="KW-1133">Transmembrane helix</keyword>
<reference evidence="9 10" key="1">
    <citation type="submission" date="2020-07" db="EMBL/GenBank/DDBJ databases">
        <title>Sequencing the genomes of 1000 actinobacteria strains.</title>
        <authorList>
            <person name="Klenk H.-P."/>
        </authorList>
    </citation>
    <scope>NUCLEOTIDE SEQUENCE [LARGE SCALE GENOMIC DNA]</scope>
    <source>
        <strain evidence="9 10">DSM 44442</strain>
    </source>
</reference>
<dbReference type="InterPro" id="IPR037294">
    <property type="entry name" value="ABC_BtuC-like"/>
</dbReference>
<dbReference type="GO" id="GO:0005886">
    <property type="term" value="C:plasma membrane"/>
    <property type="evidence" value="ECO:0007669"/>
    <property type="project" value="UniProtKB-SubCell"/>
</dbReference>
<dbReference type="Proteomes" id="UP000572051">
    <property type="component" value="Unassembled WGS sequence"/>
</dbReference>
<feature type="transmembrane region" description="Helical" evidence="8">
    <location>
        <begin position="26"/>
        <end position="49"/>
    </location>
</feature>
<comment type="subcellular location">
    <subcellularLocation>
        <location evidence="1">Cell membrane</location>
        <topology evidence="1">Multi-pass membrane protein</topology>
    </subcellularLocation>
</comment>